<dbReference type="Proteomes" id="UP001140230">
    <property type="component" value="Unassembled WGS sequence"/>
</dbReference>
<dbReference type="SUPFAM" id="SSF52540">
    <property type="entry name" value="P-loop containing nucleoside triphosphate hydrolases"/>
    <property type="match status" value="1"/>
</dbReference>
<evidence type="ECO:0000256" key="2">
    <source>
        <dbReference type="ARBA" id="ARBA00022692"/>
    </source>
</evidence>
<evidence type="ECO:0000259" key="9">
    <source>
        <dbReference type="PROSITE" id="PS50929"/>
    </source>
</evidence>
<keyword evidence="4 10" id="KW-0067">ATP-binding</keyword>
<dbReference type="Pfam" id="PF00005">
    <property type="entry name" value="ABC_tran"/>
    <property type="match status" value="1"/>
</dbReference>
<feature type="transmembrane region" description="Helical" evidence="7">
    <location>
        <begin position="50"/>
        <end position="75"/>
    </location>
</feature>
<sequence>MRIVALMWRQSAPLFLLCILSDAVNAVSNLGLILLVSKALRNPSNVALLWPQFVLLIALVIATTLLSSAAVNRLVSGCTLTMRQDLLQAIFRTPLRMLEEIGPPRWLTTLGEDVGQVGVAMPGLIGVLRNVVFLTVALGYLGWMSPIALVLVVAATAVSIVTHHVCWRYASRILELLGKQREIASGIGRDLADGLKQLKLSRRQRDQMTRSASQNQQRINALQQRSALIFSLSGSLHTVWIFSLPLLMIYGTSIGLLGPEIGYTAPLLMFFVLTPLIAVMQGFQTNAQATFALNRIRDLTGLLERELETHAEGGADAAGHKPAIQRIEARSLSYTYQKDGEPTLVIGPIDITLHAGESLFIAGGNGSGKTTAGKMLCGLYVPGAGSLIVDGVEIDESNRHLYRANVSALFSDFSLFHSLSGSDYDRQVTDTSLDMFGRTRLSHLQLSRESLLAQAAHFSTGERRRVALLLLLMEKNQIILFDEFAAEQDAEHKAWFYDELLPWLKQAGKIVIAITHDLRFLDRADVSMVFDRGNPPVCQRAGDRTAAFAPADPAASAAPLRAPAPL</sequence>
<dbReference type="InterPro" id="IPR003439">
    <property type="entry name" value="ABC_transporter-like_ATP-bd"/>
</dbReference>
<comment type="caution">
    <text evidence="10">The sequence shown here is derived from an EMBL/GenBank/DDBJ whole genome shotgun (WGS) entry which is preliminary data.</text>
</comment>
<feature type="transmembrane region" description="Helical" evidence="7">
    <location>
        <begin position="119"/>
        <end position="141"/>
    </location>
</feature>
<proteinExistence type="predicted"/>
<feature type="domain" description="ABC transporter" evidence="8">
    <location>
        <begin position="327"/>
        <end position="558"/>
    </location>
</feature>
<keyword evidence="2 7" id="KW-0812">Transmembrane</keyword>
<dbReference type="PANTHER" id="PTHR24221">
    <property type="entry name" value="ATP-BINDING CASSETTE SUB-FAMILY B"/>
    <property type="match status" value="1"/>
</dbReference>
<keyword evidence="6 7" id="KW-0472">Membrane</keyword>
<accession>A0A9X4BRI6</accession>
<dbReference type="GO" id="GO:0140359">
    <property type="term" value="F:ABC-type transporter activity"/>
    <property type="evidence" value="ECO:0007669"/>
    <property type="project" value="InterPro"/>
</dbReference>
<feature type="domain" description="ABC transmembrane type-1" evidence="9">
    <location>
        <begin position="14"/>
        <end position="273"/>
    </location>
</feature>
<dbReference type="Pfam" id="PF00664">
    <property type="entry name" value="ABC_membrane"/>
    <property type="match status" value="1"/>
</dbReference>
<organism evidence="10 11">
    <name type="scientific">Xanthomonas hortorum pv. hederae</name>
    <dbReference type="NCBI Taxonomy" id="453603"/>
    <lineage>
        <taxon>Bacteria</taxon>
        <taxon>Pseudomonadati</taxon>
        <taxon>Pseudomonadota</taxon>
        <taxon>Gammaproteobacteria</taxon>
        <taxon>Lysobacterales</taxon>
        <taxon>Lysobacteraceae</taxon>
        <taxon>Xanthomonas</taxon>
    </lineage>
</organism>
<dbReference type="InterPro" id="IPR027417">
    <property type="entry name" value="P-loop_NTPase"/>
</dbReference>
<dbReference type="InterPro" id="IPR036640">
    <property type="entry name" value="ABC1_TM_sf"/>
</dbReference>
<dbReference type="SUPFAM" id="SSF90123">
    <property type="entry name" value="ABC transporter transmembrane region"/>
    <property type="match status" value="1"/>
</dbReference>
<evidence type="ECO:0000313" key="11">
    <source>
        <dbReference type="Proteomes" id="UP001140230"/>
    </source>
</evidence>
<evidence type="ECO:0000256" key="7">
    <source>
        <dbReference type="SAM" id="Phobius"/>
    </source>
</evidence>
<keyword evidence="5 7" id="KW-1133">Transmembrane helix</keyword>
<feature type="transmembrane region" description="Helical" evidence="7">
    <location>
        <begin position="261"/>
        <end position="280"/>
    </location>
</feature>
<dbReference type="InterPro" id="IPR011527">
    <property type="entry name" value="ABC1_TM_dom"/>
</dbReference>
<dbReference type="PROSITE" id="PS50929">
    <property type="entry name" value="ABC_TM1F"/>
    <property type="match status" value="1"/>
</dbReference>
<dbReference type="SMART" id="SM00382">
    <property type="entry name" value="AAA"/>
    <property type="match status" value="1"/>
</dbReference>
<dbReference type="RefSeq" id="WP_273664079.1">
    <property type="nucleotide sequence ID" value="NZ_CP168178.1"/>
</dbReference>
<feature type="transmembrane region" description="Helical" evidence="7">
    <location>
        <begin position="147"/>
        <end position="170"/>
    </location>
</feature>
<evidence type="ECO:0000256" key="4">
    <source>
        <dbReference type="ARBA" id="ARBA00022840"/>
    </source>
</evidence>
<dbReference type="PANTHER" id="PTHR24221:SF654">
    <property type="entry name" value="ATP-BINDING CASSETTE SUB-FAMILY B MEMBER 6"/>
    <property type="match status" value="1"/>
</dbReference>
<dbReference type="InterPro" id="IPR003593">
    <property type="entry name" value="AAA+_ATPase"/>
</dbReference>
<dbReference type="EMBL" id="JANWTP010000029">
    <property type="protein sequence ID" value="MDC8638271.1"/>
    <property type="molecule type" value="Genomic_DNA"/>
</dbReference>
<comment type="subcellular location">
    <subcellularLocation>
        <location evidence="1">Cell membrane</location>
        <topology evidence="1">Multi-pass membrane protein</topology>
    </subcellularLocation>
</comment>
<evidence type="ECO:0000256" key="6">
    <source>
        <dbReference type="ARBA" id="ARBA00023136"/>
    </source>
</evidence>
<gene>
    <name evidence="10" type="ORF">NY667_10620</name>
</gene>
<evidence type="ECO:0000256" key="5">
    <source>
        <dbReference type="ARBA" id="ARBA00022989"/>
    </source>
</evidence>
<dbReference type="GO" id="GO:0016887">
    <property type="term" value="F:ATP hydrolysis activity"/>
    <property type="evidence" value="ECO:0007669"/>
    <property type="project" value="InterPro"/>
</dbReference>
<keyword evidence="3" id="KW-0547">Nucleotide-binding</keyword>
<feature type="transmembrane region" description="Helical" evidence="7">
    <location>
        <begin position="227"/>
        <end position="249"/>
    </location>
</feature>
<dbReference type="GO" id="GO:0005524">
    <property type="term" value="F:ATP binding"/>
    <property type="evidence" value="ECO:0007669"/>
    <property type="project" value="UniProtKB-KW"/>
</dbReference>
<evidence type="ECO:0000313" key="10">
    <source>
        <dbReference type="EMBL" id="MDC8638271.1"/>
    </source>
</evidence>
<dbReference type="Gene3D" id="1.20.1560.10">
    <property type="entry name" value="ABC transporter type 1, transmembrane domain"/>
    <property type="match status" value="1"/>
</dbReference>
<dbReference type="AlphaFoldDB" id="A0A9X4BRI6"/>
<dbReference type="Gene3D" id="3.40.50.300">
    <property type="entry name" value="P-loop containing nucleotide triphosphate hydrolases"/>
    <property type="match status" value="1"/>
</dbReference>
<dbReference type="PROSITE" id="PS50893">
    <property type="entry name" value="ABC_TRANSPORTER_2"/>
    <property type="match status" value="1"/>
</dbReference>
<dbReference type="InterPro" id="IPR039421">
    <property type="entry name" value="Type_1_exporter"/>
</dbReference>
<evidence type="ECO:0000259" key="8">
    <source>
        <dbReference type="PROSITE" id="PS50893"/>
    </source>
</evidence>
<name>A0A9X4BRI6_9XANT</name>
<reference evidence="10" key="2">
    <citation type="submission" date="2022-08" db="EMBL/GenBank/DDBJ databases">
        <authorList>
            <person name="Iruegas-Bocardo F."/>
            <person name="Weisberg A.J."/>
            <person name="Riutta E.R."/>
            <person name="Kilday K."/>
            <person name="Bonkowski J.C."/>
            <person name="Creswell T."/>
            <person name="Daughtrey M.L."/>
            <person name="Rane K."/>
            <person name="Grunwald N.J."/>
            <person name="Chang J.H."/>
            <person name="Putnam M.L."/>
        </authorList>
    </citation>
    <scope>NUCLEOTIDE SEQUENCE</scope>
    <source>
        <strain evidence="10">22-338</strain>
    </source>
</reference>
<evidence type="ECO:0000256" key="1">
    <source>
        <dbReference type="ARBA" id="ARBA00004651"/>
    </source>
</evidence>
<dbReference type="GO" id="GO:0005886">
    <property type="term" value="C:plasma membrane"/>
    <property type="evidence" value="ECO:0007669"/>
    <property type="project" value="UniProtKB-SubCell"/>
</dbReference>
<evidence type="ECO:0000256" key="3">
    <source>
        <dbReference type="ARBA" id="ARBA00022741"/>
    </source>
</evidence>
<reference evidence="10" key="1">
    <citation type="journal article" date="2022" name="Phytopathology">
        <title>Whole genome sequencing-based tracing of a 2022 introduction and outbreak of Xanthomonas hortorum pv. pelargonii.</title>
        <authorList>
            <person name="Iruegas Bocardo F."/>
            <person name="Weisberg A.J."/>
            <person name="Riutta E.R."/>
            <person name="Kilday K.B."/>
            <person name="Bonkowski J.C."/>
            <person name="Creswell T.C."/>
            <person name="Daughtrey M."/>
            <person name="Rane K.K."/>
            <person name="Grunwald N.J."/>
            <person name="Chang J.H."/>
            <person name="Putnam M."/>
        </authorList>
    </citation>
    <scope>NUCLEOTIDE SEQUENCE</scope>
    <source>
        <strain evidence="10">22-338</strain>
    </source>
</reference>
<protein>
    <submittedName>
        <fullName evidence="10">ATP-binding cassette domain-containing protein</fullName>
    </submittedName>
</protein>